<protein>
    <recommendedName>
        <fullName evidence="3">Phospholipid/glycerol acyltransferase domain-containing protein</fullName>
    </recommendedName>
</protein>
<dbReference type="PANTHER" id="PTHR31605">
    <property type="entry name" value="GLYCEROL-3-PHOSPHATE O-ACYLTRANSFERASE 1"/>
    <property type="match status" value="1"/>
</dbReference>
<accession>A0A1B8GKL6</accession>
<dbReference type="AlphaFoldDB" id="A0A1B8GKL6"/>
<organism evidence="4 5">
    <name type="scientific">Pseudogymnoascus verrucosus</name>
    <dbReference type="NCBI Taxonomy" id="342668"/>
    <lineage>
        <taxon>Eukaryota</taxon>
        <taxon>Fungi</taxon>
        <taxon>Dikarya</taxon>
        <taxon>Ascomycota</taxon>
        <taxon>Pezizomycotina</taxon>
        <taxon>Leotiomycetes</taxon>
        <taxon>Thelebolales</taxon>
        <taxon>Thelebolaceae</taxon>
        <taxon>Pseudogymnoascus</taxon>
    </lineage>
</organism>
<keyword evidence="2" id="KW-0812">Transmembrane</keyword>
<dbReference type="GO" id="GO:0004366">
    <property type="term" value="F:glycerol-3-phosphate O-acyltransferase activity"/>
    <property type="evidence" value="ECO:0007669"/>
    <property type="project" value="TreeGrafter"/>
</dbReference>
<dbReference type="GO" id="GO:0008654">
    <property type="term" value="P:phospholipid biosynthetic process"/>
    <property type="evidence" value="ECO:0007669"/>
    <property type="project" value="TreeGrafter"/>
</dbReference>
<dbReference type="SUPFAM" id="SSF69593">
    <property type="entry name" value="Glycerol-3-phosphate (1)-acyltransferase"/>
    <property type="match status" value="2"/>
</dbReference>
<feature type="region of interest" description="Disordered" evidence="1">
    <location>
        <begin position="749"/>
        <end position="787"/>
    </location>
</feature>
<dbReference type="Proteomes" id="UP000091956">
    <property type="component" value="Unassembled WGS sequence"/>
</dbReference>
<gene>
    <name evidence="4" type="ORF">VE01_05621</name>
</gene>
<feature type="region of interest" description="Disordered" evidence="1">
    <location>
        <begin position="704"/>
        <end position="723"/>
    </location>
</feature>
<dbReference type="InterPro" id="IPR052744">
    <property type="entry name" value="GPAT/DAPAT"/>
</dbReference>
<dbReference type="InterPro" id="IPR002123">
    <property type="entry name" value="Plipid/glycerol_acylTrfase"/>
</dbReference>
<sequence>MASVRESQNAIDTHADGRVGAQPSVRVGKAAHKESNPMTNWVYDVFLWTFSILVDLFFREVHPRGSWKVPRRGPVIFVAAPHANQFVDPLVLMRTLRIEAHRRVAFLIAEKSIRRKFIGWFSRHVGAVPVGRALDMVKPATGSIYMPDINDRLLIRGNGTKFDGPEIQIGGLLVLPSVNGTAASTEIAEVLGPEELRLKKPFKGGIALSQLTGREDVTEDGAFSNQEQKGPAAEFTGTRYKTAPKVDQSKVYDAVFDRLSAGGAVGIFPEGGSHDRTELLPLKAGVAIMALGALAAAPDSGLKIIPCGMNYFHAHKFRSRAVIEFGNPVEVPKKLVEMYKQGERREAVSQLLETVYQSLVAVTVTSPDYDTLMLIQAARRLYNPTGKKLPLPMVVELNRRLVKGYTHYKDDPRTVALKKSVLEYNKQLKYLNLRDHQVEYAKLSLIKVIFLLIGRIIKLATLSIGVLPGLILFGPVFIASKLISIKKSREALAASTVKIQARDVVATWKLLVSMAFAPLLYTFYTVILVIWTYKTRVNGLVPESLPLWWIPPIGYTVFPMITFAALRFGEVGMDIVKSLRPLFLCLNPTSSNPLYKLQATREQLSHEVTDLINTFGPEMFPDFDAARIVADPFHDGALTPPTPPNDFSASRRDSNASGTTDGAPRSPPSAAGERPLSAGSAGLRAEAISRNDSFHSIGNYGFFATRPSSRSRSRSSSVGGAFGSAGFPIKAFSTLDGKENFEEVTMKIRGAMKERGERRRRGMNSPAVESDDEEEEEGSSDEGKKGV</sequence>
<feature type="domain" description="Phospholipid/glycerol acyltransferase" evidence="3">
    <location>
        <begin position="76"/>
        <end position="312"/>
    </location>
</feature>
<name>A0A1B8GKL6_9PEZI</name>
<feature type="compositionally biased region" description="Acidic residues" evidence="1">
    <location>
        <begin position="769"/>
        <end position="780"/>
    </location>
</feature>
<feature type="transmembrane region" description="Helical" evidence="2">
    <location>
        <begin position="510"/>
        <end position="533"/>
    </location>
</feature>
<dbReference type="PANTHER" id="PTHR31605:SF0">
    <property type="entry name" value="GLYCEROL-3-PHOSPHATE O-ACYLTRANSFERASE 1"/>
    <property type="match status" value="1"/>
</dbReference>
<keyword evidence="5" id="KW-1185">Reference proteome</keyword>
<evidence type="ECO:0000313" key="4">
    <source>
        <dbReference type="EMBL" id="OBT96372.1"/>
    </source>
</evidence>
<dbReference type="SMART" id="SM00563">
    <property type="entry name" value="PlsC"/>
    <property type="match status" value="1"/>
</dbReference>
<feature type="region of interest" description="Disordered" evidence="1">
    <location>
        <begin position="634"/>
        <end position="679"/>
    </location>
</feature>
<dbReference type="RefSeq" id="XP_018130105.1">
    <property type="nucleotide sequence ID" value="XM_018275084.2"/>
</dbReference>
<keyword evidence="2" id="KW-0472">Membrane</keyword>
<dbReference type="GeneID" id="28839007"/>
<dbReference type="Pfam" id="PF01553">
    <property type="entry name" value="Acyltransferase"/>
    <property type="match status" value="2"/>
</dbReference>
<reference evidence="5" key="2">
    <citation type="journal article" date="2018" name="Nat. Commun.">
        <title>Extreme sensitivity to ultraviolet light in the fungal pathogen causing white-nose syndrome of bats.</title>
        <authorList>
            <person name="Palmer J.M."/>
            <person name="Drees K.P."/>
            <person name="Foster J.T."/>
            <person name="Lindner D.L."/>
        </authorList>
    </citation>
    <scope>NUCLEOTIDE SEQUENCE [LARGE SCALE GENOMIC DNA]</scope>
    <source>
        <strain evidence="5">UAMH 10579</strain>
    </source>
</reference>
<dbReference type="OrthoDB" id="2427554at2759"/>
<evidence type="ECO:0000259" key="3">
    <source>
        <dbReference type="SMART" id="SM00563"/>
    </source>
</evidence>
<dbReference type="EMBL" id="KV460228">
    <property type="protein sequence ID" value="OBT96372.1"/>
    <property type="molecule type" value="Genomic_DNA"/>
</dbReference>
<evidence type="ECO:0000313" key="5">
    <source>
        <dbReference type="Proteomes" id="UP000091956"/>
    </source>
</evidence>
<reference evidence="4 5" key="1">
    <citation type="submission" date="2016-03" db="EMBL/GenBank/DDBJ databases">
        <title>Comparative genomics of Pseudogymnoascus destructans, the fungus causing white-nose syndrome of bats.</title>
        <authorList>
            <person name="Palmer J.M."/>
            <person name="Drees K.P."/>
            <person name="Foster J.T."/>
            <person name="Lindner D.L."/>
        </authorList>
    </citation>
    <scope>NUCLEOTIDE SEQUENCE [LARGE SCALE GENOMIC DNA]</scope>
    <source>
        <strain evidence="4 5">UAMH 10579</strain>
    </source>
</reference>
<feature type="transmembrane region" description="Helical" evidence="2">
    <location>
        <begin position="545"/>
        <end position="568"/>
    </location>
</feature>
<dbReference type="GO" id="GO:0016287">
    <property type="term" value="F:glycerone-phosphate O-acyltransferase activity"/>
    <property type="evidence" value="ECO:0007669"/>
    <property type="project" value="TreeGrafter"/>
</dbReference>
<proteinExistence type="predicted"/>
<evidence type="ECO:0000256" key="2">
    <source>
        <dbReference type="SAM" id="Phobius"/>
    </source>
</evidence>
<dbReference type="CDD" id="cd07992">
    <property type="entry name" value="LPLAT_AAK14816-like"/>
    <property type="match status" value="1"/>
</dbReference>
<feature type="transmembrane region" description="Helical" evidence="2">
    <location>
        <begin position="463"/>
        <end position="483"/>
    </location>
</feature>
<evidence type="ECO:0000256" key="1">
    <source>
        <dbReference type="SAM" id="MobiDB-lite"/>
    </source>
</evidence>
<dbReference type="STRING" id="342668.A0A1B8GKL6"/>
<keyword evidence="2" id="KW-1133">Transmembrane helix</keyword>